<evidence type="ECO:0000256" key="3">
    <source>
        <dbReference type="ARBA" id="ARBA00023125"/>
    </source>
</evidence>
<keyword evidence="4" id="KW-0804">Transcription</keyword>
<evidence type="ECO:0000256" key="4">
    <source>
        <dbReference type="ARBA" id="ARBA00023163"/>
    </source>
</evidence>
<dbReference type="OrthoDB" id="8583877at2"/>
<comment type="similarity">
    <text evidence="1">Belongs to the LysR transcriptional regulatory family.</text>
</comment>
<dbReference type="InterPro" id="IPR036388">
    <property type="entry name" value="WH-like_DNA-bd_sf"/>
</dbReference>
<feature type="domain" description="HTH lysR-type" evidence="5">
    <location>
        <begin position="5"/>
        <end position="62"/>
    </location>
</feature>
<dbReference type="Gene3D" id="1.10.10.10">
    <property type="entry name" value="Winged helix-like DNA-binding domain superfamily/Winged helix DNA-binding domain"/>
    <property type="match status" value="1"/>
</dbReference>
<gene>
    <name evidence="6" type="ORF">DFR37_12421</name>
</gene>
<dbReference type="InterPro" id="IPR036390">
    <property type="entry name" value="WH_DNA-bd_sf"/>
</dbReference>
<dbReference type="Pfam" id="PF00126">
    <property type="entry name" value="HTH_1"/>
    <property type="match status" value="1"/>
</dbReference>
<dbReference type="Gene3D" id="3.40.190.10">
    <property type="entry name" value="Periplasmic binding protein-like II"/>
    <property type="match status" value="2"/>
</dbReference>
<dbReference type="PROSITE" id="PS50931">
    <property type="entry name" value="HTH_LYSR"/>
    <property type="match status" value="1"/>
</dbReference>
<dbReference type="AlphaFoldDB" id="A0A366GZH1"/>
<protein>
    <submittedName>
        <fullName evidence="6">LysR family transcriptional regulator</fullName>
    </submittedName>
</protein>
<keyword evidence="7" id="KW-1185">Reference proteome</keyword>
<keyword evidence="2" id="KW-0805">Transcription regulation</keyword>
<evidence type="ECO:0000259" key="5">
    <source>
        <dbReference type="PROSITE" id="PS50931"/>
    </source>
</evidence>
<evidence type="ECO:0000256" key="1">
    <source>
        <dbReference type="ARBA" id="ARBA00009437"/>
    </source>
</evidence>
<dbReference type="SUPFAM" id="SSF53850">
    <property type="entry name" value="Periplasmic binding protein-like II"/>
    <property type="match status" value="1"/>
</dbReference>
<dbReference type="CDD" id="cd08459">
    <property type="entry name" value="PBP2_DntR_NahR_LinR_like"/>
    <property type="match status" value="1"/>
</dbReference>
<evidence type="ECO:0000313" key="6">
    <source>
        <dbReference type="EMBL" id="RBP34117.1"/>
    </source>
</evidence>
<sequence>MHHPIDLALLRIFIAIYETKSVSAAAERLFVTQPTISYGLAKLRNALNDQLFTRSKSGMAPTLIAQQCYERFSRALIQIDDTVEKTRHFIPETTSRRFRIAMSDIGAMIFLPPLFTRLQQYAPNIELEIIPITAEGLPEWLESGKVDAIVGNLPAINNISHSTVLFSEHYVCLMSKSHSTITGPMTARSFKRSRHAFVSAQFSGHKQVEETLRKMGVLQHTPLQVPHYSVLPKLISCTDLIVVLPSRVASLFETYEPLKSLPLPIKVPEFEVRMHWDNRHKTGSAQQWLISQVQAALSNL</sequence>
<dbReference type="Proteomes" id="UP000253628">
    <property type="component" value="Unassembled WGS sequence"/>
</dbReference>
<dbReference type="Pfam" id="PF03466">
    <property type="entry name" value="LysR_substrate"/>
    <property type="match status" value="1"/>
</dbReference>
<dbReference type="SUPFAM" id="SSF46785">
    <property type="entry name" value="Winged helix' DNA-binding domain"/>
    <property type="match status" value="1"/>
</dbReference>
<organism evidence="6 7">
    <name type="scientific">Eoetvoesiella caeni</name>
    <dbReference type="NCBI Taxonomy" id="645616"/>
    <lineage>
        <taxon>Bacteria</taxon>
        <taxon>Pseudomonadati</taxon>
        <taxon>Pseudomonadota</taxon>
        <taxon>Betaproteobacteria</taxon>
        <taxon>Burkholderiales</taxon>
        <taxon>Alcaligenaceae</taxon>
        <taxon>Eoetvoesiella</taxon>
    </lineage>
</organism>
<dbReference type="PANTHER" id="PTHR30118:SF15">
    <property type="entry name" value="TRANSCRIPTIONAL REGULATORY PROTEIN"/>
    <property type="match status" value="1"/>
</dbReference>
<evidence type="ECO:0000313" key="7">
    <source>
        <dbReference type="Proteomes" id="UP000253628"/>
    </source>
</evidence>
<comment type="caution">
    <text evidence="6">The sequence shown here is derived from an EMBL/GenBank/DDBJ whole genome shotgun (WGS) entry which is preliminary data.</text>
</comment>
<dbReference type="InterPro" id="IPR005119">
    <property type="entry name" value="LysR_subst-bd"/>
</dbReference>
<proteinExistence type="inferred from homology"/>
<dbReference type="PANTHER" id="PTHR30118">
    <property type="entry name" value="HTH-TYPE TRANSCRIPTIONAL REGULATOR LEUO-RELATED"/>
    <property type="match status" value="1"/>
</dbReference>
<dbReference type="EMBL" id="QNRQ01000024">
    <property type="protein sequence ID" value="RBP34117.1"/>
    <property type="molecule type" value="Genomic_DNA"/>
</dbReference>
<reference evidence="6 7" key="1">
    <citation type="submission" date="2018-06" db="EMBL/GenBank/DDBJ databases">
        <title>Genomic Encyclopedia of Type Strains, Phase IV (KMG-IV): sequencing the most valuable type-strain genomes for metagenomic binning, comparative biology and taxonomic classification.</title>
        <authorList>
            <person name="Goeker M."/>
        </authorList>
    </citation>
    <scope>NUCLEOTIDE SEQUENCE [LARGE SCALE GENOMIC DNA]</scope>
    <source>
        <strain evidence="6 7">DSM 25520</strain>
    </source>
</reference>
<dbReference type="InterPro" id="IPR050389">
    <property type="entry name" value="LysR-type_TF"/>
</dbReference>
<dbReference type="GO" id="GO:0003677">
    <property type="term" value="F:DNA binding"/>
    <property type="evidence" value="ECO:0007669"/>
    <property type="project" value="UniProtKB-KW"/>
</dbReference>
<name>A0A366GZH1_9BURK</name>
<evidence type="ECO:0000256" key="2">
    <source>
        <dbReference type="ARBA" id="ARBA00023015"/>
    </source>
</evidence>
<accession>A0A366GZH1</accession>
<dbReference type="GO" id="GO:0003700">
    <property type="term" value="F:DNA-binding transcription factor activity"/>
    <property type="evidence" value="ECO:0007669"/>
    <property type="project" value="InterPro"/>
</dbReference>
<dbReference type="InterPro" id="IPR000847">
    <property type="entry name" value="LysR_HTH_N"/>
</dbReference>
<keyword evidence="3" id="KW-0238">DNA-binding</keyword>
<dbReference type="PRINTS" id="PR00039">
    <property type="entry name" value="HTHLYSR"/>
</dbReference>
<dbReference type="RefSeq" id="WP_113935302.1">
    <property type="nucleotide sequence ID" value="NZ_JACCEU010000019.1"/>
</dbReference>